<accession>A0A0A9FNM2</accession>
<protein>
    <submittedName>
        <fullName evidence="1">Uncharacterized protein</fullName>
    </submittedName>
</protein>
<dbReference type="EMBL" id="GBRH01188003">
    <property type="protein sequence ID" value="JAE09893.1"/>
    <property type="molecule type" value="Transcribed_RNA"/>
</dbReference>
<name>A0A0A9FNM2_ARUDO</name>
<reference evidence="1" key="2">
    <citation type="journal article" date="2015" name="Data Brief">
        <title>Shoot transcriptome of the giant reed, Arundo donax.</title>
        <authorList>
            <person name="Barrero R.A."/>
            <person name="Guerrero F.D."/>
            <person name="Moolhuijzen P."/>
            <person name="Goolsby J.A."/>
            <person name="Tidwell J."/>
            <person name="Bellgard S.E."/>
            <person name="Bellgard M.I."/>
        </authorList>
    </citation>
    <scope>NUCLEOTIDE SEQUENCE</scope>
    <source>
        <tissue evidence="1">Shoot tissue taken approximately 20 cm above the soil surface</tissue>
    </source>
</reference>
<dbReference type="AlphaFoldDB" id="A0A0A9FNM2"/>
<reference evidence="1" key="1">
    <citation type="submission" date="2014-09" db="EMBL/GenBank/DDBJ databases">
        <authorList>
            <person name="Magalhaes I.L.F."/>
            <person name="Oliveira U."/>
            <person name="Santos F.R."/>
            <person name="Vidigal T.H.D.A."/>
            <person name="Brescovit A.D."/>
            <person name="Santos A.J."/>
        </authorList>
    </citation>
    <scope>NUCLEOTIDE SEQUENCE</scope>
    <source>
        <tissue evidence="1">Shoot tissue taken approximately 20 cm above the soil surface</tissue>
    </source>
</reference>
<proteinExistence type="predicted"/>
<organism evidence="1">
    <name type="scientific">Arundo donax</name>
    <name type="common">Giant reed</name>
    <name type="synonym">Donax arundinaceus</name>
    <dbReference type="NCBI Taxonomy" id="35708"/>
    <lineage>
        <taxon>Eukaryota</taxon>
        <taxon>Viridiplantae</taxon>
        <taxon>Streptophyta</taxon>
        <taxon>Embryophyta</taxon>
        <taxon>Tracheophyta</taxon>
        <taxon>Spermatophyta</taxon>
        <taxon>Magnoliopsida</taxon>
        <taxon>Liliopsida</taxon>
        <taxon>Poales</taxon>
        <taxon>Poaceae</taxon>
        <taxon>PACMAD clade</taxon>
        <taxon>Arundinoideae</taxon>
        <taxon>Arundineae</taxon>
        <taxon>Arundo</taxon>
    </lineage>
</organism>
<evidence type="ECO:0000313" key="1">
    <source>
        <dbReference type="EMBL" id="JAE09893.1"/>
    </source>
</evidence>
<sequence>MALGRSVSLVVSALFNIYLRPFLQSVSL</sequence>